<evidence type="ECO:0000313" key="2">
    <source>
        <dbReference type="EMBL" id="CAL4100913.1"/>
    </source>
</evidence>
<reference evidence="2 3" key="1">
    <citation type="submission" date="2024-05" db="EMBL/GenBank/DDBJ databases">
        <authorList>
            <person name="Wallberg A."/>
        </authorList>
    </citation>
    <scope>NUCLEOTIDE SEQUENCE [LARGE SCALE GENOMIC DNA]</scope>
</reference>
<dbReference type="PROSITE" id="PS50837">
    <property type="entry name" value="NACHT"/>
    <property type="match status" value="1"/>
</dbReference>
<protein>
    <recommendedName>
        <fullName evidence="1">NACHT domain-containing protein</fullName>
    </recommendedName>
</protein>
<dbReference type="AlphaFoldDB" id="A0AAV2QU70"/>
<evidence type="ECO:0000313" key="3">
    <source>
        <dbReference type="Proteomes" id="UP001497623"/>
    </source>
</evidence>
<dbReference type="PANTHER" id="PTHR46312:SF2">
    <property type="entry name" value="NUCLEOTIDE-BINDING OLIGOMERIZATION DOMAIN-CONTAINING PROTEIN 2-LIKE"/>
    <property type="match status" value="1"/>
</dbReference>
<dbReference type="SMART" id="SM00382">
    <property type="entry name" value="AAA"/>
    <property type="match status" value="1"/>
</dbReference>
<accession>A0AAV2QU70</accession>
<dbReference type="InterPro" id="IPR003593">
    <property type="entry name" value="AAA+_ATPase"/>
</dbReference>
<dbReference type="PANTHER" id="PTHR46312">
    <property type="entry name" value="NACHT DOMAIN-CONTAINING PROTEIN"/>
    <property type="match status" value="1"/>
</dbReference>
<dbReference type="Gene3D" id="3.40.50.300">
    <property type="entry name" value="P-loop containing nucleotide triphosphate hydrolases"/>
    <property type="match status" value="1"/>
</dbReference>
<dbReference type="InterPro" id="IPR027417">
    <property type="entry name" value="P-loop_NTPase"/>
</dbReference>
<gene>
    <name evidence="2" type="ORF">MNOR_LOCUS16902</name>
</gene>
<feature type="non-terminal residue" evidence="2">
    <location>
        <position position="871"/>
    </location>
</feature>
<evidence type="ECO:0000259" key="1">
    <source>
        <dbReference type="PROSITE" id="PS50837"/>
    </source>
</evidence>
<dbReference type="EMBL" id="CAXKWB010011344">
    <property type="protein sequence ID" value="CAL4100913.1"/>
    <property type="molecule type" value="Genomic_DNA"/>
</dbReference>
<organism evidence="2 3">
    <name type="scientific">Meganyctiphanes norvegica</name>
    <name type="common">Northern krill</name>
    <name type="synonym">Thysanopoda norvegica</name>
    <dbReference type="NCBI Taxonomy" id="48144"/>
    <lineage>
        <taxon>Eukaryota</taxon>
        <taxon>Metazoa</taxon>
        <taxon>Ecdysozoa</taxon>
        <taxon>Arthropoda</taxon>
        <taxon>Crustacea</taxon>
        <taxon>Multicrustacea</taxon>
        <taxon>Malacostraca</taxon>
        <taxon>Eumalacostraca</taxon>
        <taxon>Eucarida</taxon>
        <taxon>Euphausiacea</taxon>
        <taxon>Euphausiidae</taxon>
        <taxon>Meganyctiphanes</taxon>
    </lineage>
</organism>
<keyword evidence="3" id="KW-1185">Reference proteome</keyword>
<name>A0AAV2QU70_MEGNR</name>
<feature type="domain" description="NACHT" evidence="1">
    <location>
        <begin position="276"/>
        <end position="404"/>
    </location>
</feature>
<dbReference type="Pfam" id="PF05729">
    <property type="entry name" value="NACHT"/>
    <property type="match status" value="1"/>
</dbReference>
<dbReference type="SUPFAM" id="SSF52540">
    <property type="entry name" value="P-loop containing nucleoside triphosphate hydrolases"/>
    <property type="match status" value="1"/>
</dbReference>
<comment type="caution">
    <text evidence="2">The sequence shown here is derived from an EMBL/GenBank/DDBJ whole genome shotgun (WGS) entry which is preliminary data.</text>
</comment>
<proteinExistence type="predicted"/>
<dbReference type="Proteomes" id="UP001497623">
    <property type="component" value="Unassembled WGS sequence"/>
</dbReference>
<sequence length="871" mass="98927">MLGHRVPEGIHNEDQYFFQLFKMMQTETRGSLFYLFSLPAASSKPPTQTLKDYLQSPPLNMSNTLYKKKFNQSQRDTIDIDPSGKTFDISLLFVAIDVSCQGLSPQLKNLVTDNKNLRNKLLHEGQNINMTLINQTNYIQELQDLVENTYLAIGSSYAVDVSNEISQMKANITAVRNAQLPVPDIRKYHTDLKILLDELKKDLRVHGQEELKDISDSFIMTDPASFISGRDETFKVNAIFTRIDLVVEDTKGKKEDIPVNYENLLTVLGTNGKIPDILILEGPSGSGKTTLAKFMFSEWVKCKQGQPFSFIDLDNFDLVFPYECSNCNMSSYKDLLINIMPRVTSRLRDDDILKSVRELKILILVDAADDLNSESRKLLRELFETRVKESAGNLRVLCTTRPQAIQDLQPFLSKSLTKAHAKMTGISAKNRGEFATRLHDEMRREGQSTQQTSGLVDCLSHSQSHMGDHFKFPLNLTLFTYLWAADPTLVNGVTTTAVLYEAIHNLIMKRLFYRLSRHERVRDVKDSIEIENSCQKFLNVLNRECLVTIGCDAMIFPDKCTSILEKEADLLGLPRAEIFAAFLSSTREWTACGYKHKLEGPHKSLLEHYSANYIVDVMTGKIKTAQQLDLENQLASGGWNIFMKKRITRQLTESKSVYGILNENHNEIGTPLVMSKYQNLLVHLIGLMAYQGKEVLRQFYVEVIKLMKEAGLRGQTWFHVVSEAKCDSDVAKTVTENMTDEDKEIWYINGSSDIAASIEMMKTVFPKKITIKLETDPVKIDKLEGLLMKVNQENIEIRMKDQYSWRNCHESKINLPILNTSSSRCVVKGLYTSVTSITELPTSLEYLYLGIVKGPIVPALDNLKHHCPGLQ</sequence>
<dbReference type="InterPro" id="IPR007111">
    <property type="entry name" value="NACHT_NTPase"/>
</dbReference>